<accession>A0ABQ1HFB7</accession>
<organism evidence="3 4">
    <name type="scientific">Arenimonas soli</name>
    <dbReference type="NCBI Taxonomy" id="2269504"/>
    <lineage>
        <taxon>Bacteria</taxon>
        <taxon>Pseudomonadati</taxon>
        <taxon>Pseudomonadota</taxon>
        <taxon>Gammaproteobacteria</taxon>
        <taxon>Lysobacterales</taxon>
        <taxon>Lysobacteraceae</taxon>
        <taxon>Arenimonas</taxon>
    </lineage>
</organism>
<comment type="caution">
    <text evidence="3">The sequence shown here is derived from an EMBL/GenBank/DDBJ whole genome shotgun (WGS) entry which is preliminary data.</text>
</comment>
<feature type="chain" id="PRO_5047320640" evidence="2">
    <location>
        <begin position="18"/>
        <end position="153"/>
    </location>
</feature>
<dbReference type="PROSITE" id="PS51257">
    <property type="entry name" value="PROKAR_LIPOPROTEIN"/>
    <property type="match status" value="1"/>
</dbReference>
<keyword evidence="2" id="KW-0732">Signal</keyword>
<sequence>MRIATSLSALIVITALATGCGRGGETEGSASEAPATQAPATPQAPAPAGFIEIDGQTWTVITDVQCMVAPGPVVAIAGHAAEDEGTEIVVDFNLPDGPTGVSVSPSNGTTEWHAESAMNFDITGKRVRGAGYFAGSLRGAMRQAQGRFEITCR</sequence>
<protein>
    <submittedName>
        <fullName evidence="3">Uncharacterized protein</fullName>
    </submittedName>
</protein>
<evidence type="ECO:0000256" key="2">
    <source>
        <dbReference type="SAM" id="SignalP"/>
    </source>
</evidence>
<name>A0ABQ1HFB7_9GAMM</name>
<feature type="signal peptide" evidence="2">
    <location>
        <begin position="1"/>
        <end position="17"/>
    </location>
</feature>
<dbReference type="RefSeq" id="WP_188661854.1">
    <property type="nucleotide sequence ID" value="NZ_BMKC01000001.1"/>
</dbReference>
<evidence type="ECO:0000256" key="1">
    <source>
        <dbReference type="SAM" id="MobiDB-lite"/>
    </source>
</evidence>
<evidence type="ECO:0000313" key="4">
    <source>
        <dbReference type="Proteomes" id="UP000623419"/>
    </source>
</evidence>
<evidence type="ECO:0000313" key="3">
    <source>
        <dbReference type="EMBL" id="GGA73674.1"/>
    </source>
</evidence>
<feature type="region of interest" description="Disordered" evidence="1">
    <location>
        <begin position="21"/>
        <end position="46"/>
    </location>
</feature>
<keyword evidence="4" id="KW-1185">Reference proteome</keyword>
<reference evidence="4" key="1">
    <citation type="journal article" date="2019" name="Int. J. Syst. Evol. Microbiol.">
        <title>The Global Catalogue of Microorganisms (GCM) 10K type strain sequencing project: providing services to taxonomists for standard genome sequencing and annotation.</title>
        <authorList>
            <consortium name="The Broad Institute Genomics Platform"/>
            <consortium name="The Broad Institute Genome Sequencing Center for Infectious Disease"/>
            <person name="Wu L."/>
            <person name="Ma J."/>
        </authorList>
    </citation>
    <scope>NUCLEOTIDE SEQUENCE [LARGE SCALE GENOMIC DNA]</scope>
    <source>
        <strain evidence="4">CGMCC 1.15905</strain>
    </source>
</reference>
<proteinExistence type="predicted"/>
<gene>
    <name evidence="3" type="ORF">GCM10011521_09750</name>
</gene>
<feature type="compositionally biased region" description="Low complexity" evidence="1">
    <location>
        <begin position="33"/>
        <end position="46"/>
    </location>
</feature>
<dbReference type="Proteomes" id="UP000623419">
    <property type="component" value="Unassembled WGS sequence"/>
</dbReference>
<dbReference type="EMBL" id="BMKC01000001">
    <property type="protein sequence ID" value="GGA73674.1"/>
    <property type="molecule type" value="Genomic_DNA"/>
</dbReference>